<dbReference type="AlphaFoldDB" id="A0A2S2PJ68"/>
<evidence type="ECO:0000256" key="1">
    <source>
        <dbReference type="SAM" id="MobiDB-lite"/>
    </source>
</evidence>
<protein>
    <submittedName>
        <fullName evidence="2">Uncharacterized protein</fullName>
    </submittedName>
</protein>
<sequence length="137" mass="14993">MSRSPRTLPGFIAEPSRQPGLRPDTAVGFGTVIVVGAESLPALLPLATASPQSVVPRDLSFRAPAPLPEDRSRHDDHELVYAEVIRITCAGNLPLDTVCALFRTSLHPVFRHRRPVRCPGHESQAPWTLLWTDTTNA</sequence>
<gene>
    <name evidence="2" type="ORF">g.38</name>
</gene>
<proteinExistence type="predicted"/>
<accession>A0A2S2PJ68</accession>
<dbReference type="EMBL" id="GGMR01016883">
    <property type="protein sequence ID" value="MBY29502.1"/>
    <property type="molecule type" value="Transcribed_RNA"/>
</dbReference>
<evidence type="ECO:0000313" key="2">
    <source>
        <dbReference type="EMBL" id="MBY29502.1"/>
    </source>
</evidence>
<name>A0A2S2PJ68_SCHGA</name>
<reference evidence="2" key="1">
    <citation type="submission" date="2018-04" db="EMBL/GenBank/DDBJ databases">
        <title>Transcriptome of Schizaphis graminum biotype I.</title>
        <authorList>
            <person name="Scully E.D."/>
            <person name="Geib S.M."/>
            <person name="Palmer N.A."/>
            <person name="Koch K."/>
            <person name="Bradshaw J."/>
            <person name="Heng-Moss T."/>
            <person name="Sarath G."/>
        </authorList>
    </citation>
    <scope>NUCLEOTIDE SEQUENCE</scope>
</reference>
<feature type="region of interest" description="Disordered" evidence="1">
    <location>
        <begin position="1"/>
        <end position="23"/>
    </location>
</feature>
<organism evidence="2">
    <name type="scientific">Schizaphis graminum</name>
    <name type="common">Green bug aphid</name>
    <dbReference type="NCBI Taxonomy" id="13262"/>
    <lineage>
        <taxon>Eukaryota</taxon>
        <taxon>Metazoa</taxon>
        <taxon>Ecdysozoa</taxon>
        <taxon>Arthropoda</taxon>
        <taxon>Hexapoda</taxon>
        <taxon>Insecta</taxon>
        <taxon>Pterygota</taxon>
        <taxon>Neoptera</taxon>
        <taxon>Paraneoptera</taxon>
        <taxon>Hemiptera</taxon>
        <taxon>Sternorrhyncha</taxon>
        <taxon>Aphidomorpha</taxon>
        <taxon>Aphidoidea</taxon>
        <taxon>Aphididae</taxon>
        <taxon>Aphidini</taxon>
        <taxon>Schizaphis</taxon>
    </lineage>
</organism>